<dbReference type="EMBL" id="VOFY01000004">
    <property type="protein sequence ID" value="KAA8593550.1"/>
    <property type="molecule type" value="Genomic_DNA"/>
</dbReference>
<reference evidence="1 2" key="1">
    <citation type="submission" date="2019-08" db="EMBL/GenBank/DDBJ databases">
        <title>A chromosome-level genome assembly, high-density linkage maps, and genome scans reveal the genomic architecture of hybrid incompatibilities underlying speciation via character displacement in darters (Percidae: Etheostominae).</title>
        <authorList>
            <person name="Moran R.L."/>
            <person name="Catchen J.M."/>
            <person name="Fuller R.C."/>
        </authorList>
    </citation>
    <scope>NUCLEOTIDE SEQUENCE [LARGE SCALE GENOMIC DNA]</scope>
    <source>
        <strain evidence="1">EspeVRDwgs_2016</strain>
        <tissue evidence="1">Muscle</tissue>
    </source>
</reference>
<dbReference type="Proteomes" id="UP000327493">
    <property type="component" value="Chromosome 4"/>
</dbReference>
<sequence>MKSVLVLQSPAIVVPKLSELAATVEKLQQDPHMHRFRCDGDYK</sequence>
<accession>A0A5J5DK31</accession>
<evidence type="ECO:0000313" key="2">
    <source>
        <dbReference type="Proteomes" id="UP000327493"/>
    </source>
</evidence>
<comment type="caution">
    <text evidence="1">The sequence shown here is derived from an EMBL/GenBank/DDBJ whole genome shotgun (WGS) entry which is preliminary data.</text>
</comment>
<name>A0A5J5DK31_9PERO</name>
<organism evidence="1 2">
    <name type="scientific">Etheostoma spectabile</name>
    <name type="common">orangethroat darter</name>
    <dbReference type="NCBI Taxonomy" id="54343"/>
    <lineage>
        <taxon>Eukaryota</taxon>
        <taxon>Metazoa</taxon>
        <taxon>Chordata</taxon>
        <taxon>Craniata</taxon>
        <taxon>Vertebrata</taxon>
        <taxon>Euteleostomi</taxon>
        <taxon>Actinopterygii</taxon>
        <taxon>Neopterygii</taxon>
        <taxon>Teleostei</taxon>
        <taxon>Neoteleostei</taxon>
        <taxon>Acanthomorphata</taxon>
        <taxon>Eupercaria</taxon>
        <taxon>Perciformes</taxon>
        <taxon>Percoidei</taxon>
        <taxon>Percidae</taxon>
        <taxon>Etheostomatinae</taxon>
        <taxon>Etheostoma</taxon>
    </lineage>
</organism>
<keyword evidence="2" id="KW-1185">Reference proteome</keyword>
<protein>
    <submittedName>
        <fullName evidence="1">Uncharacterized protein</fullName>
    </submittedName>
</protein>
<gene>
    <name evidence="1" type="ORF">FQN60_009666</name>
</gene>
<dbReference type="AlphaFoldDB" id="A0A5J5DK31"/>
<evidence type="ECO:0000313" key="1">
    <source>
        <dbReference type="EMBL" id="KAA8593550.1"/>
    </source>
</evidence>
<proteinExistence type="predicted"/>